<organism evidence="1 2">
    <name type="scientific">Leptolyngbya phage Lbo240-yong1</name>
    <dbReference type="NCBI Taxonomy" id="2928836"/>
    <lineage>
        <taxon>Viruses</taxon>
        <taxon>Duplodnaviria</taxon>
        <taxon>Heunggongvirae</taxon>
        <taxon>Uroviricota</taxon>
        <taxon>Caudoviricetes</taxon>
        <taxon>Saffermanviridae</taxon>
        <taxon>Wumpquatrovirus</taxon>
        <taxon>Wumpquatrovirus Lbo240yong1</taxon>
    </lineage>
</organism>
<accession>A0A9X9H2T9</accession>
<evidence type="ECO:0008006" key="3">
    <source>
        <dbReference type="Google" id="ProtNLM"/>
    </source>
</evidence>
<protein>
    <recommendedName>
        <fullName evidence="3">Tail tubular protein A</fullName>
    </recommendedName>
</protein>
<dbReference type="Proteomes" id="UP001164278">
    <property type="component" value="Segment"/>
</dbReference>
<dbReference type="InterPro" id="IPR056209">
    <property type="entry name" value="SU10_adaptor"/>
</dbReference>
<dbReference type="Pfam" id="PF24175">
    <property type="entry name" value="SU10_adaptor"/>
    <property type="match status" value="1"/>
</dbReference>
<reference evidence="1" key="1">
    <citation type="submission" date="2022-03" db="EMBL/GenBank/DDBJ databases">
        <authorList>
            <person name="Li D."/>
            <person name="Zhou Q."/>
            <person name="Cai R."/>
            <person name="Wang F."/>
            <person name="Qian M."/>
            <person name="Liu W."/>
            <person name="Pan L."/>
            <person name="Lin W."/>
            <person name="Tong Y."/>
            <person name="Cao L."/>
        </authorList>
    </citation>
    <scope>NUCLEOTIDE SEQUENCE</scope>
</reference>
<dbReference type="EMBL" id="OM897575">
    <property type="protein sequence ID" value="UOL49074.1"/>
    <property type="molecule type" value="Genomic_DNA"/>
</dbReference>
<sequence>MTTTSLLIACNEVLLNVGELEVSDFTTPVGKKARLAYSSAIRAVSSLHAWQHLQATVSALSWNVEGDTATLTPIQELYSVSLGTDVLRSVGFDELYERDIRIAATATPLYYSRAEQNSVLLYPTPSVADRPNIKFRVLLQPTVPSLPTDNFTLPDDFYDLVHIYAQMLMHRNHTTDLQAAQACQSEFELRTHMVRTRQTSQVVGNMGGYPT</sequence>
<name>A0A9X9H2T9_9CAUD</name>
<proteinExistence type="predicted"/>
<evidence type="ECO:0000313" key="2">
    <source>
        <dbReference type="Proteomes" id="UP001164278"/>
    </source>
</evidence>
<keyword evidence="2" id="KW-1185">Reference proteome</keyword>
<evidence type="ECO:0000313" key="1">
    <source>
        <dbReference type="EMBL" id="UOL49074.1"/>
    </source>
</evidence>